<dbReference type="GO" id="GO:0008237">
    <property type="term" value="F:metallopeptidase activity"/>
    <property type="evidence" value="ECO:0007669"/>
    <property type="project" value="UniProtKB-KW"/>
</dbReference>
<dbReference type="Proteomes" id="UP000239187">
    <property type="component" value="Chromosome"/>
</dbReference>
<feature type="transmembrane region" description="Helical" evidence="1">
    <location>
        <begin position="48"/>
        <end position="69"/>
    </location>
</feature>
<dbReference type="PANTHER" id="PTHR36435">
    <property type="entry name" value="SLR1288 PROTEIN"/>
    <property type="match status" value="1"/>
</dbReference>
<dbReference type="PANTHER" id="PTHR36435:SF1">
    <property type="entry name" value="CAAX AMINO TERMINAL PROTEASE FAMILY PROTEIN"/>
    <property type="match status" value="1"/>
</dbReference>
<keyword evidence="1" id="KW-0812">Transmembrane</keyword>
<keyword evidence="3" id="KW-0378">Hydrolase</keyword>
<feature type="domain" description="CAAX prenyl protease 2/Lysostaphin resistance protein A-like" evidence="2">
    <location>
        <begin position="142"/>
        <end position="229"/>
    </location>
</feature>
<keyword evidence="3" id="KW-0482">Metalloprotease</keyword>
<dbReference type="InterPro" id="IPR052710">
    <property type="entry name" value="CAAX_protease"/>
</dbReference>
<protein>
    <submittedName>
        <fullName evidence="3">CPBP family intramembrane metalloprotease</fullName>
    </submittedName>
</protein>
<dbReference type="InterPro" id="IPR003675">
    <property type="entry name" value="Rce1/LyrA-like_dom"/>
</dbReference>
<keyword evidence="1" id="KW-1133">Transmembrane helix</keyword>
<proteinExistence type="predicted"/>
<feature type="transmembrane region" description="Helical" evidence="1">
    <location>
        <begin position="177"/>
        <end position="210"/>
    </location>
</feature>
<dbReference type="Pfam" id="PF02517">
    <property type="entry name" value="Rce1-like"/>
    <property type="match status" value="1"/>
</dbReference>
<organism evidence="3 4">
    <name type="scientific">Arthrobacter agilis</name>
    <dbReference type="NCBI Taxonomy" id="37921"/>
    <lineage>
        <taxon>Bacteria</taxon>
        <taxon>Bacillati</taxon>
        <taxon>Actinomycetota</taxon>
        <taxon>Actinomycetes</taxon>
        <taxon>Micrococcales</taxon>
        <taxon>Micrococcaceae</taxon>
        <taxon>Arthrobacter</taxon>
    </lineage>
</organism>
<reference evidence="3 4" key="1">
    <citation type="submission" date="2017-11" db="EMBL/GenBank/DDBJ databases">
        <title>Draft genome of Arthrobacter agilis strain UMCV2, a plant growth-promoting rhizobacterium and biocontrol capacity of phytopathogenic fungi.</title>
        <authorList>
            <person name="Martinez-Camara R."/>
            <person name="Santoyo G."/>
            <person name="Moreno-Hagelsieb G."/>
            <person name="Valencia-Cantero E."/>
        </authorList>
    </citation>
    <scope>NUCLEOTIDE SEQUENCE [LARGE SCALE GENOMIC DNA]</scope>
    <source>
        <strain evidence="3 4">UMCV2</strain>
    </source>
</reference>
<accession>A0A2L0UH64</accession>
<sequence length="238" mass="25629">MPVRRQVTPSTLGQASWALMFIAIYIAVVAGVIVVVGLSGLVKFTIESLLPVFLVTVTTAVLLALYLHLFRRNCLTPADLGFRRPTPRLLHLLWQIPATIIVCGSLQGLFLIALTSVGVNTASAGNAEDPLADIVNLSAPLIVVCLLVVAVITPIWEEILFRGAFLDGLTRRFRPSVAVVLSAALFAAVHLVPLTFVYLFTLGIALALLRRFHQNLWAPILLHAANNALVTGTILAVV</sequence>
<name>A0A2L0UH64_9MICC</name>
<dbReference type="GO" id="GO:0006508">
    <property type="term" value="P:proteolysis"/>
    <property type="evidence" value="ECO:0007669"/>
    <property type="project" value="UniProtKB-KW"/>
</dbReference>
<evidence type="ECO:0000313" key="3">
    <source>
        <dbReference type="EMBL" id="AUZ88585.1"/>
    </source>
</evidence>
<dbReference type="GO" id="GO:0080120">
    <property type="term" value="P:CAAX-box protein maturation"/>
    <property type="evidence" value="ECO:0007669"/>
    <property type="project" value="UniProtKB-ARBA"/>
</dbReference>
<keyword evidence="1" id="KW-0472">Membrane</keyword>
<evidence type="ECO:0000313" key="4">
    <source>
        <dbReference type="Proteomes" id="UP000239187"/>
    </source>
</evidence>
<feature type="transmembrane region" description="Helical" evidence="1">
    <location>
        <begin position="216"/>
        <end position="237"/>
    </location>
</feature>
<evidence type="ECO:0000256" key="1">
    <source>
        <dbReference type="SAM" id="Phobius"/>
    </source>
</evidence>
<keyword evidence="3" id="KW-0645">Protease</keyword>
<feature type="transmembrane region" description="Helical" evidence="1">
    <location>
        <begin position="134"/>
        <end position="156"/>
    </location>
</feature>
<dbReference type="AlphaFoldDB" id="A0A2L0UH64"/>
<feature type="transmembrane region" description="Helical" evidence="1">
    <location>
        <begin position="21"/>
        <end position="42"/>
    </location>
</feature>
<feature type="transmembrane region" description="Helical" evidence="1">
    <location>
        <begin position="89"/>
        <end position="114"/>
    </location>
</feature>
<evidence type="ECO:0000259" key="2">
    <source>
        <dbReference type="Pfam" id="PF02517"/>
    </source>
</evidence>
<dbReference type="GO" id="GO:0004175">
    <property type="term" value="F:endopeptidase activity"/>
    <property type="evidence" value="ECO:0007669"/>
    <property type="project" value="UniProtKB-ARBA"/>
</dbReference>
<dbReference type="EMBL" id="CP024915">
    <property type="protein sequence ID" value="AUZ88585.1"/>
    <property type="molecule type" value="Genomic_DNA"/>
</dbReference>
<gene>
    <name evidence="3" type="ORF">CVO76_13750</name>
</gene>